<dbReference type="AlphaFoldDB" id="A0A381UZX1"/>
<proteinExistence type="predicted"/>
<evidence type="ECO:0000256" key="1">
    <source>
        <dbReference type="SAM" id="MobiDB-lite"/>
    </source>
</evidence>
<feature type="compositionally biased region" description="Basic and acidic residues" evidence="1">
    <location>
        <begin position="1"/>
        <end position="16"/>
    </location>
</feature>
<dbReference type="EMBL" id="UINC01007502">
    <property type="protein sequence ID" value="SVA33672.1"/>
    <property type="molecule type" value="Genomic_DNA"/>
</dbReference>
<protein>
    <submittedName>
        <fullName evidence="2">Uncharacterized protein</fullName>
    </submittedName>
</protein>
<reference evidence="2" key="1">
    <citation type="submission" date="2018-05" db="EMBL/GenBank/DDBJ databases">
        <authorList>
            <person name="Lanie J.A."/>
            <person name="Ng W.-L."/>
            <person name="Kazmierczak K.M."/>
            <person name="Andrzejewski T.M."/>
            <person name="Davidsen T.M."/>
            <person name="Wayne K.J."/>
            <person name="Tettelin H."/>
            <person name="Glass J.I."/>
            <person name="Rusch D."/>
            <person name="Podicherti R."/>
            <person name="Tsui H.-C.T."/>
            <person name="Winkler M.E."/>
        </authorList>
    </citation>
    <scope>NUCLEOTIDE SEQUENCE</scope>
</reference>
<gene>
    <name evidence="2" type="ORF">METZ01_LOCUS86526</name>
</gene>
<sequence>MDFELEDSKANNHDSGKGSNPFFLKMSNQR</sequence>
<evidence type="ECO:0000313" key="2">
    <source>
        <dbReference type="EMBL" id="SVA33672.1"/>
    </source>
</evidence>
<feature type="region of interest" description="Disordered" evidence="1">
    <location>
        <begin position="1"/>
        <end position="30"/>
    </location>
</feature>
<feature type="non-terminal residue" evidence="2">
    <location>
        <position position="30"/>
    </location>
</feature>
<organism evidence="2">
    <name type="scientific">marine metagenome</name>
    <dbReference type="NCBI Taxonomy" id="408172"/>
    <lineage>
        <taxon>unclassified sequences</taxon>
        <taxon>metagenomes</taxon>
        <taxon>ecological metagenomes</taxon>
    </lineage>
</organism>
<name>A0A381UZX1_9ZZZZ</name>
<accession>A0A381UZX1</accession>